<name>A0ABZ2U878_ASHYP</name>
<evidence type="ECO:0000313" key="1">
    <source>
        <dbReference type="EMBL" id="WYY26288.1"/>
    </source>
</evidence>
<sequence>MEKTFIFSRFNDLDKCQYPEKVPSELGAFVKKNLFINGLRLSSIKMEPV</sequence>
<gene>
    <name evidence="1" type="ORF">AshY1_01460</name>
</gene>
<keyword evidence="2" id="KW-1185">Reference proteome</keyword>
<reference evidence="1" key="1">
    <citation type="submission" date="2024-03" db="EMBL/GenBank/DDBJ databases">
        <title>The Complete Genome of 'Candidatus Phytoplasma fraxini' AshY1 from the Ash Yellows Group.</title>
        <authorList>
            <person name="Boehm J.W."/>
            <person name="Huettel B."/>
            <person name="Schneider B."/>
            <person name="Kube M."/>
        </authorList>
    </citation>
    <scope>NUCLEOTIDE SEQUENCE [LARGE SCALE GENOMIC DNA]</scope>
    <source>
        <strain evidence="1">AshY1</strain>
    </source>
</reference>
<evidence type="ECO:0000313" key="2">
    <source>
        <dbReference type="Proteomes" id="UP001484199"/>
    </source>
</evidence>
<dbReference type="EMBL" id="CP146843">
    <property type="protein sequence ID" value="WYY26288.1"/>
    <property type="molecule type" value="Genomic_DNA"/>
</dbReference>
<proteinExistence type="predicted"/>
<accession>A0ABZ2U878</accession>
<organism evidence="1 2">
    <name type="scientific">Ash yellows phytoplasma</name>
    <dbReference type="NCBI Taxonomy" id="35780"/>
    <lineage>
        <taxon>Bacteria</taxon>
        <taxon>Bacillati</taxon>
        <taxon>Mycoplasmatota</taxon>
        <taxon>Mollicutes</taxon>
        <taxon>Acholeplasmatales</taxon>
        <taxon>Acholeplasmataceae</taxon>
        <taxon>Candidatus Phytoplasma</taxon>
        <taxon>16SrVII (Ash yellows group)</taxon>
    </lineage>
</organism>
<dbReference type="RefSeq" id="WP_341266697.1">
    <property type="nucleotide sequence ID" value="NZ_CP146843.1"/>
</dbReference>
<protein>
    <submittedName>
        <fullName evidence="1">Uncharacterized protein</fullName>
    </submittedName>
</protein>
<dbReference type="Proteomes" id="UP001484199">
    <property type="component" value="Chromosome"/>
</dbReference>